<dbReference type="EMBL" id="LAZR01000143">
    <property type="protein sequence ID" value="KKN86900.1"/>
    <property type="molecule type" value="Genomic_DNA"/>
</dbReference>
<dbReference type="AlphaFoldDB" id="A0A0F9U100"/>
<dbReference type="GO" id="GO:0006310">
    <property type="term" value="P:DNA recombination"/>
    <property type="evidence" value="ECO:0007669"/>
    <property type="project" value="InterPro"/>
</dbReference>
<proteinExistence type="predicted"/>
<dbReference type="SUPFAM" id="SSF103084">
    <property type="entry name" value="Holliday junction resolvase RusA"/>
    <property type="match status" value="1"/>
</dbReference>
<dbReference type="InterPro" id="IPR008822">
    <property type="entry name" value="Endonuclease_RusA-like"/>
</dbReference>
<reference evidence="1" key="1">
    <citation type="journal article" date="2015" name="Nature">
        <title>Complex archaea that bridge the gap between prokaryotes and eukaryotes.</title>
        <authorList>
            <person name="Spang A."/>
            <person name="Saw J.H."/>
            <person name="Jorgensen S.L."/>
            <person name="Zaremba-Niedzwiedzka K."/>
            <person name="Martijn J."/>
            <person name="Lind A.E."/>
            <person name="van Eijk R."/>
            <person name="Schleper C."/>
            <person name="Guy L."/>
            <person name="Ettema T.J."/>
        </authorList>
    </citation>
    <scope>NUCLEOTIDE SEQUENCE</scope>
</reference>
<evidence type="ECO:0000313" key="1">
    <source>
        <dbReference type="EMBL" id="KKN86900.1"/>
    </source>
</evidence>
<dbReference type="InterPro" id="IPR036614">
    <property type="entry name" value="RusA-like_sf"/>
</dbReference>
<gene>
    <name evidence="1" type="ORF">LCGC14_0264630</name>
</gene>
<organism evidence="1">
    <name type="scientific">marine sediment metagenome</name>
    <dbReference type="NCBI Taxonomy" id="412755"/>
    <lineage>
        <taxon>unclassified sequences</taxon>
        <taxon>metagenomes</taxon>
        <taxon>ecological metagenomes</taxon>
    </lineage>
</organism>
<sequence length="156" mass="17663">MTRALYVEVEGDPKSKGSMLGFVVGKGKSARAIVTHSQQSKDWEAIIRQHLGDARALDGPVSVELWFFLKRPKSVKDRPYPSVPPDIDKLTRATLDAIKGTIEDDSRVVDLDVRKRYAEDYGVAPGVMIYVQETFDGRIEERSIFDLIRKQRLEDV</sequence>
<protein>
    <submittedName>
        <fullName evidence="1">Uncharacterized protein</fullName>
    </submittedName>
</protein>
<dbReference type="Pfam" id="PF05866">
    <property type="entry name" value="RusA"/>
    <property type="match status" value="1"/>
</dbReference>
<accession>A0A0F9U100</accession>
<dbReference type="GO" id="GO:0006281">
    <property type="term" value="P:DNA repair"/>
    <property type="evidence" value="ECO:0007669"/>
    <property type="project" value="InterPro"/>
</dbReference>
<comment type="caution">
    <text evidence="1">The sequence shown here is derived from an EMBL/GenBank/DDBJ whole genome shotgun (WGS) entry which is preliminary data.</text>
</comment>
<dbReference type="GO" id="GO:0000287">
    <property type="term" value="F:magnesium ion binding"/>
    <property type="evidence" value="ECO:0007669"/>
    <property type="project" value="InterPro"/>
</dbReference>
<name>A0A0F9U100_9ZZZZ</name>
<dbReference type="Gene3D" id="3.30.1330.70">
    <property type="entry name" value="Holliday junction resolvase RusA"/>
    <property type="match status" value="1"/>
</dbReference>